<dbReference type="Proteomes" id="UP000316199">
    <property type="component" value="Unassembled WGS sequence"/>
</dbReference>
<comment type="caution">
    <text evidence="3">The sequence shown here is derived from an EMBL/GenBank/DDBJ whole genome shotgun (WGS) entry which is preliminary data.</text>
</comment>
<dbReference type="EMBL" id="SHAG01000034">
    <property type="protein sequence ID" value="RZO75454.1"/>
    <property type="molecule type" value="Genomic_DNA"/>
</dbReference>
<evidence type="ECO:0000313" key="3">
    <source>
        <dbReference type="EMBL" id="RZO75454.1"/>
    </source>
</evidence>
<protein>
    <submittedName>
        <fullName evidence="3">SDR family oxidoreductase</fullName>
    </submittedName>
</protein>
<comment type="similarity">
    <text evidence="1 2">Belongs to the short-chain dehydrogenases/reductases (SDR) family.</text>
</comment>
<dbReference type="SUPFAM" id="SSF51735">
    <property type="entry name" value="NAD(P)-binding Rossmann-fold domains"/>
    <property type="match status" value="1"/>
</dbReference>
<proteinExistence type="inferred from homology"/>
<dbReference type="InterPro" id="IPR020904">
    <property type="entry name" value="Sc_DH/Rdtase_CS"/>
</dbReference>
<dbReference type="InterPro" id="IPR050259">
    <property type="entry name" value="SDR"/>
</dbReference>
<accession>A0A520RZ65</accession>
<dbReference type="FunFam" id="3.40.50.720:FF:000084">
    <property type="entry name" value="Short-chain dehydrogenase reductase"/>
    <property type="match status" value="1"/>
</dbReference>
<dbReference type="Gene3D" id="3.40.50.720">
    <property type="entry name" value="NAD(P)-binding Rossmann-like Domain"/>
    <property type="match status" value="1"/>
</dbReference>
<evidence type="ECO:0000313" key="4">
    <source>
        <dbReference type="Proteomes" id="UP000316199"/>
    </source>
</evidence>
<evidence type="ECO:0000256" key="2">
    <source>
        <dbReference type="RuleBase" id="RU000363"/>
    </source>
</evidence>
<dbReference type="PANTHER" id="PTHR42879">
    <property type="entry name" value="3-OXOACYL-(ACYL-CARRIER-PROTEIN) REDUCTASE"/>
    <property type="match status" value="1"/>
</dbReference>
<gene>
    <name evidence="3" type="ORF">EVA68_06915</name>
</gene>
<sequence>MGLCVCIGSIKMSFELEAFGLKDKIAIVTGGGSGIGEEISKAYARAGAHVVLAARQQERLERVAEDIRALGRQSLAIATDVTEPDQIDQLLKKTVERFGRLDIMVANSGGGGFPSLDKATLEDWQKQITLNLDSAFLCDVGAGKIMIEQGTGGRIINISSTAGINLNPALPAYAAAKAGMINFTKSLALTYARGNHSINVNCVAPGFTATPAIRKAGYVPSDVRKDGTRVPPLLMPNEPRHVADACVFLASEAASHVTGELMAIRGMMHMEWSNDVTRDRAHLIK</sequence>
<dbReference type="InterPro" id="IPR002347">
    <property type="entry name" value="SDR_fam"/>
</dbReference>
<dbReference type="AlphaFoldDB" id="A0A520RZ65"/>
<dbReference type="PRINTS" id="PR00080">
    <property type="entry name" value="SDRFAMILY"/>
</dbReference>
<dbReference type="PROSITE" id="PS00061">
    <property type="entry name" value="ADH_SHORT"/>
    <property type="match status" value="1"/>
</dbReference>
<dbReference type="Pfam" id="PF00106">
    <property type="entry name" value="adh_short"/>
    <property type="match status" value="1"/>
</dbReference>
<name>A0A520RZ65_9GAMM</name>
<organism evidence="3 4">
    <name type="scientific">OM182 bacterium</name>
    <dbReference type="NCBI Taxonomy" id="2510334"/>
    <lineage>
        <taxon>Bacteria</taxon>
        <taxon>Pseudomonadati</taxon>
        <taxon>Pseudomonadota</taxon>
        <taxon>Gammaproteobacteria</taxon>
        <taxon>OMG group</taxon>
        <taxon>OM182 clade</taxon>
    </lineage>
</organism>
<dbReference type="PRINTS" id="PR00081">
    <property type="entry name" value="GDHRDH"/>
</dbReference>
<reference evidence="3 4" key="1">
    <citation type="submission" date="2019-02" db="EMBL/GenBank/DDBJ databases">
        <title>Prokaryotic population dynamics and viral predation in marine succession experiment using metagenomics: the confinement effect.</title>
        <authorList>
            <person name="Haro-Moreno J.M."/>
            <person name="Rodriguez-Valera F."/>
            <person name="Lopez-Perez M."/>
        </authorList>
    </citation>
    <scope>NUCLEOTIDE SEQUENCE [LARGE SCALE GENOMIC DNA]</scope>
    <source>
        <strain evidence="3">MED-G157</strain>
    </source>
</reference>
<dbReference type="InterPro" id="IPR036291">
    <property type="entry name" value="NAD(P)-bd_dom_sf"/>
</dbReference>
<dbReference type="PANTHER" id="PTHR42879:SF2">
    <property type="entry name" value="3-OXOACYL-[ACYL-CARRIER-PROTEIN] REDUCTASE FABG"/>
    <property type="match status" value="1"/>
</dbReference>
<dbReference type="CDD" id="cd05233">
    <property type="entry name" value="SDR_c"/>
    <property type="match status" value="1"/>
</dbReference>
<evidence type="ECO:0000256" key="1">
    <source>
        <dbReference type="ARBA" id="ARBA00006484"/>
    </source>
</evidence>
<dbReference type="GO" id="GO:0032787">
    <property type="term" value="P:monocarboxylic acid metabolic process"/>
    <property type="evidence" value="ECO:0007669"/>
    <property type="project" value="UniProtKB-ARBA"/>
</dbReference>